<dbReference type="Pfam" id="PF13191">
    <property type="entry name" value="AAA_16"/>
    <property type="match status" value="1"/>
</dbReference>
<accession>A0A512SXN6</accession>
<comment type="caution">
    <text evidence="4">The sequence shown here is derived from an EMBL/GenBank/DDBJ whole genome shotgun (WGS) entry which is preliminary data.</text>
</comment>
<feature type="domain" description="HTH luxR-type" evidence="3">
    <location>
        <begin position="848"/>
        <end position="913"/>
    </location>
</feature>
<dbReference type="EMBL" id="BKBA01000003">
    <property type="protein sequence ID" value="GEQ12686.1"/>
    <property type="molecule type" value="Genomic_DNA"/>
</dbReference>
<evidence type="ECO:0000313" key="4">
    <source>
        <dbReference type="EMBL" id="GEQ12686.1"/>
    </source>
</evidence>
<proteinExistence type="predicted"/>
<dbReference type="InterPro" id="IPR011990">
    <property type="entry name" value="TPR-like_helical_dom_sf"/>
</dbReference>
<protein>
    <submittedName>
        <fullName evidence="4">LuxR family transcriptional regulator</fullName>
    </submittedName>
</protein>
<dbReference type="InterPro" id="IPR027417">
    <property type="entry name" value="P-loop_NTPase"/>
</dbReference>
<organism evidence="4 5">
    <name type="scientific">Knoellia locipacati</name>
    <dbReference type="NCBI Taxonomy" id="882824"/>
    <lineage>
        <taxon>Bacteria</taxon>
        <taxon>Bacillati</taxon>
        <taxon>Actinomycetota</taxon>
        <taxon>Actinomycetes</taxon>
        <taxon>Micrococcales</taxon>
        <taxon>Intrasporangiaceae</taxon>
        <taxon>Knoellia</taxon>
    </lineage>
</organism>
<dbReference type="PROSITE" id="PS50043">
    <property type="entry name" value="HTH_LUXR_2"/>
    <property type="match status" value="1"/>
</dbReference>
<evidence type="ECO:0000313" key="5">
    <source>
        <dbReference type="Proteomes" id="UP000321793"/>
    </source>
</evidence>
<dbReference type="InterPro" id="IPR036388">
    <property type="entry name" value="WH-like_DNA-bd_sf"/>
</dbReference>
<dbReference type="SUPFAM" id="SSF46894">
    <property type="entry name" value="C-terminal effector domain of the bipartite response regulators"/>
    <property type="match status" value="1"/>
</dbReference>
<dbReference type="Gene3D" id="1.25.40.10">
    <property type="entry name" value="Tetratricopeptide repeat domain"/>
    <property type="match status" value="1"/>
</dbReference>
<dbReference type="RefSeq" id="WP_246136077.1">
    <property type="nucleotide sequence ID" value="NZ_BAABDN010000001.1"/>
</dbReference>
<dbReference type="InterPro" id="IPR000792">
    <property type="entry name" value="Tscrpt_reg_LuxR_C"/>
</dbReference>
<evidence type="ECO:0000256" key="2">
    <source>
        <dbReference type="ARBA" id="ARBA00022840"/>
    </source>
</evidence>
<sequence length="921" mass="97540">MGREDEQRTLDALVSGARVGQSGVLVLSGDAGIGKSALVADTLERATGFRVLRCVGTPAERELPFAGLARVLHPILPSLDDLPEPQAHALGVALALRSEGVADRFAVSAAALTLVTRAAESGPLAVVVDDAHLLDTSSAQALAFVARRVLVDSVLVLVAVRTGEAEAWGDLPTLHLGPIAADAAERLADDVAPTALTADQRRRVADGGAGNPLAIRALAQEPEVLGAGPFTHALEVPQVVADAFARRVAGLDPDQLRVLRVVAVTGGDLPTVAGVCRSLGVPLDGLERAEELRIVTLTAYRVDFTHPLVGSAVLAGIPPGERRRLHALAARAVAPGETDRRAWHRSEATLGLDDDVAVELDEVGHRASARGAFAVASSAHERAATLSTDAAARARRFLAAGEAAWLAGEDSRAPSLLDEAVRHAPDPVQRARARAMAGQVAARGGSLEEARDLLLAAASEAEEGAPDEAVVMYAAAIDSCFYLLDARSALAAAARLPGLVARTGEDAPGHGGTSASIASIASIATGMARGLAGEPGLEALRAGVEGLVAQGEPTPQEADWALTGLLYLREVGDVRDLLRESIEARRRSSEVGHLPHLLFHLARSDATTDRWSWAEALYGEAVDLAREFGQLTELGASLAGLSQLLSRQGRSDECRRLAAEASGVGERRDLRLASVWAGFAVAELDLSLGDVDSAITGFSAVAQQLDAFDVGDPDLSPAPDLVEALLRRGERDRALQVHDAFVVRARRKARPWSLARAARAFALLGDDDELDERFGAALRLHDEGPDTFERARTLLLLGARLRRARRRVEARGPLEEARADFERLGARLWADDASAELEATGLRARARRAGPVLDLTARELQIAELLGEGRTTREVAAALFLSPKTVEYHLRHVYTKLDITSRAELRDRLPDIASQPHPSHP</sequence>
<dbReference type="AlphaFoldDB" id="A0A512SXN6"/>
<dbReference type="Gene3D" id="1.10.10.10">
    <property type="entry name" value="Winged helix-like DNA-binding domain superfamily/Winged helix DNA-binding domain"/>
    <property type="match status" value="1"/>
</dbReference>
<dbReference type="SMART" id="SM00421">
    <property type="entry name" value="HTH_LUXR"/>
    <property type="match status" value="1"/>
</dbReference>
<dbReference type="InterPro" id="IPR041664">
    <property type="entry name" value="AAA_16"/>
</dbReference>
<dbReference type="GO" id="GO:0005737">
    <property type="term" value="C:cytoplasm"/>
    <property type="evidence" value="ECO:0007669"/>
    <property type="project" value="TreeGrafter"/>
</dbReference>
<keyword evidence="1" id="KW-0547">Nucleotide-binding</keyword>
<dbReference type="Pfam" id="PF00196">
    <property type="entry name" value="GerE"/>
    <property type="match status" value="1"/>
</dbReference>
<dbReference type="PANTHER" id="PTHR16305:SF35">
    <property type="entry name" value="TRANSCRIPTIONAL ACTIVATOR DOMAIN"/>
    <property type="match status" value="1"/>
</dbReference>
<name>A0A512SXN6_9MICO</name>
<dbReference type="PROSITE" id="PS00622">
    <property type="entry name" value="HTH_LUXR_1"/>
    <property type="match status" value="1"/>
</dbReference>
<dbReference type="CDD" id="cd06170">
    <property type="entry name" value="LuxR_C_like"/>
    <property type="match status" value="1"/>
</dbReference>
<dbReference type="SUPFAM" id="SSF52540">
    <property type="entry name" value="P-loop containing nucleoside triphosphate hydrolases"/>
    <property type="match status" value="1"/>
</dbReference>
<dbReference type="PRINTS" id="PR00038">
    <property type="entry name" value="HTHLUXR"/>
</dbReference>
<dbReference type="GO" id="GO:0003677">
    <property type="term" value="F:DNA binding"/>
    <property type="evidence" value="ECO:0007669"/>
    <property type="project" value="InterPro"/>
</dbReference>
<reference evidence="4 5" key="1">
    <citation type="submission" date="2019-07" db="EMBL/GenBank/DDBJ databases">
        <title>Whole genome shotgun sequence of Knoellia locipacati NBRC 109775.</title>
        <authorList>
            <person name="Hosoyama A."/>
            <person name="Uohara A."/>
            <person name="Ohji S."/>
            <person name="Ichikawa N."/>
        </authorList>
    </citation>
    <scope>NUCLEOTIDE SEQUENCE [LARGE SCALE GENOMIC DNA]</scope>
    <source>
        <strain evidence="4 5">NBRC 109775</strain>
    </source>
</reference>
<dbReference type="SUPFAM" id="SSF48452">
    <property type="entry name" value="TPR-like"/>
    <property type="match status" value="1"/>
</dbReference>
<dbReference type="InterPro" id="IPR016032">
    <property type="entry name" value="Sig_transdc_resp-reg_C-effctor"/>
</dbReference>
<dbReference type="Proteomes" id="UP000321793">
    <property type="component" value="Unassembled WGS sequence"/>
</dbReference>
<evidence type="ECO:0000256" key="1">
    <source>
        <dbReference type="ARBA" id="ARBA00022741"/>
    </source>
</evidence>
<gene>
    <name evidence="4" type="ORF">KLO01_07330</name>
</gene>
<keyword evidence="5" id="KW-1185">Reference proteome</keyword>
<dbReference type="GO" id="GO:0004016">
    <property type="term" value="F:adenylate cyclase activity"/>
    <property type="evidence" value="ECO:0007669"/>
    <property type="project" value="TreeGrafter"/>
</dbReference>
<keyword evidence="2" id="KW-0067">ATP-binding</keyword>
<evidence type="ECO:0000259" key="3">
    <source>
        <dbReference type="PROSITE" id="PS50043"/>
    </source>
</evidence>
<dbReference type="PANTHER" id="PTHR16305">
    <property type="entry name" value="TESTICULAR SOLUBLE ADENYLYL CYCLASE"/>
    <property type="match status" value="1"/>
</dbReference>
<dbReference type="GO" id="GO:0006355">
    <property type="term" value="P:regulation of DNA-templated transcription"/>
    <property type="evidence" value="ECO:0007669"/>
    <property type="project" value="InterPro"/>
</dbReference>
<dbReference type="GO" id="GO:0005524">
    <property type="term" value="F:ATP binding"/>
    <property type="evidence" value="ECO:0007669"/>
    <property type="project" value="UniProtKB-KW"/>
</dbReference>